<reference evidence="1 2" key="1">
    <citation type="submission" date="2018-06" db="EMBL/GenBank/DDBJ databases">
        <title>Flavobacterium sp IMCC34762, genome.</title>
        <authorList>
            <person name="Joung Y."/>
            <person name="Cho J."/>
            <person name="Song J."/>
        </authorList>
    </citation>
    <scope>NUCLEOTIDE SEQUENCE [LARGE SCALE GENOMIC DNA]</scope>
    <source>
        <strain evidence="1 2">IMCC34762</strain>
    </source>
</reference>
<gene>
    <name evidence="1" type="ORF">DOS84_06325</name>
</gene>
<sequence>MIEIFKTNVQFQKEARLIVDQLQSKLVTAKINFDLEDCDKILRIEGTKKINNQYIIIYLKQLGYNCEILD</sequence>
<evidence type="ECO:0000313" key="2">
    <source>
        <dbReference type="Proteomes" id="UP000249177"/>
    </source>
</evidence>
<organism evidence="1 2">
    <name type="scientific">Flavobacterium aquariorum</name>
    <dbReference type="NCBI Taxonomy" id="2217670"/>
    <lineage>
        <taxon>Bacteria</taxon>
        <taxon>Pseudomonadati</taxon>
        <taxon>Bacteroidota</taxon>
        <taxon>Flavobacteriia</taxon>
        <taxon>Flavobacteriales</taxon>
        <taxon>Flavobacteriaceae</taxon>
        <taxon>Flavobacterium</taxon>
    </lineage>
</organism>
<dbReference type="AlphaFoldDB" id="A0A2W7ULH2"/>
<accession>A0A2W7ULH2</accession>
<dbReference type="EMBL" id="QKXH01000003">
    <property type="protein sequence ID" value="PZX94235.1"/>
    <property type="molecule type" value="Genomic_DNA"/>
</dbReference>
<proteinExistence type="predicted"/>
<keyword evidence="2" id="KW-1185">Reference proteome</keyword>
<protein>
    <recommendedName>
        <fullName evidence="3">Methyltransferase type 11</fullName>
    </recommendedName>
</protein>
<dbReference type="Proteomes" id="UP000249177">
    <property type="component" value="Unassembled WGS sequence"/>
</dbReference>
<evidence type="ECO:0000313" key="1">
    <source>
        <dbReference type="EMBL" id="PZX94235.1"/>
    </source>
</evidence>
<evidence type="ECO:0008006" key="3">
    <source>
        <dbReference type="Google" id="ProtNLM"/>
    </source>
</evidence>
<comment type="caution">
    <text evidence="1">The sequence shown here is derived from an EMBL/GenBank/DDBJ whole genome shotgun (WGS) entry which is preliminary data.</text>
</comment>
<name>A0A2W7ULH2_9FLAO</name>
<dbReference type="OrthoDB" id="1036397at2"/>